<dbReference type="AlphaFoldDB" id="A0A060N9H2"/>
<organism evidence="1">
    <name type="scientific">Clostridium botulinum B str. Osaka05</name>
    <dbReference type="NCBI Taxonomy" id="1407017"/>
    <lineage>
        <taxon>Bacteria</taxon>
        <taxon>Bacillati</taxon>
        <taxon>Bacillota</taxon>
        <taxon>Clostridia</taxon>
        <taxon>Eubacteriales</taxon>
        <taxon>Clostridiaceae</taxon>
        <taxon>Clostridium</taxon>
    </lineage>
</organism>
<gene>
    <name evidence="1" type="ORF">CBO05P1_120</name>
</gene>
<reference evidence="1" key="1">
    <citation type="submission" date="2013-10" db="EMBL/GenBank/DDBJ databases">
        <title>Draft genome sequence of Clostridium botulinum type B strain Osaka05.</title>
        <authorList>
            <person name="Sakaguchi Y."/>
            <person name="Hosomi K."/>
            <person name="Uchiyama J."/>
            <person name="Ogura Y."/>
            <person name="Sakaguchi M."/>
            <person name="Kohda T."/>
            <person name="Mukamoto M."/>
            <person name="Misawa N."/>
            <person name="Matsuzaki S."/>
            <person name="Hayashi T."/>
            <person name="Kozaki S."/>
        </authorList>
    </citation>
    <scope>NUCLEOTIDE SEQUENCE</scope>
    <source>
        <strain evidence="1">Osaka05</strain>
    </source>
</reference>
<dbReference type="RefSeq" id="WP_278247338.1">
    <property type="nucleotide sequence ID" value="NZ_BA000058.1"/>
</dbReference>
<proteinExistence type="predicted"/>
<name>A0A060N9H2_CLOBO</name>
<evidence type="ECO:0000313" key="1">
    <source>
        <dbReference type="EMBL" id="BAO04839.1"/>
    </source>
</evidence>
<dbReference type="Proteomes" id="UP000054164">
    <property type="component" value="Unassembled WGS sequence"/>
</dbReference>
<accession>A0A060N9H2</accession>
<dbReference type="HOGENOM" id="CLU_3214353_0_0_9"/>
<protein>
    <submittedName>
        <fullName evidence="1">Uncharacterized protein</fullName>
    </submittedName>
</protein>
<dbReference type="EMBL" id="BA000058">
    <property type="protein sequence ID" value="BAO04839.1"/>
    <property type="molecule type" value="Genomic_DNA"/>
</dbReference>
<sequence length="44" mass="5173">MDLLNLNNFSLEGFRCLFGDTLIELIEKEHEGFKFLKKVTLKEV</sequence>